<sequence>MAKNKESRTFNISVVGLSGTEKEKGATGIGKSCLCNRFVRPRADDYFEVHTSLISQSDFGGRVVNNDQFLYWGEVRRIDEGCEYIFRVVEQTEFIDDATFQPHRSTNLQPYSKRSVAIKLSSAEKLMYICTDQLGIEQDFEQKQMPDGKLAVDGFLLCCDVTLVQNRPLDDQLEFISNLYKQLSKTKKPVVLVATKCDVMVEQFLRELQAYLSKAKINTPVIETSAHENVNVELAFIALAQMIDKSRGKPKIIPFAEASRQQRDILDVVTDKYTKLLTRAVKDFHAEWHTESNKIKDSKDYQDFVYLRGEKQARELFRRHLRKLKDDFVCRKKLDYLTSLLKALEIILPDLDEIEHMSWEHIQELLFHKQEFDSFFIVLQEESWQDSDHIENPNDQRIPFDFLQLSDAELVSQEHLKRLKIQRWKADMKVRFKKALEWNNQVTPGKAWEDVHIFLLDEESFQQLSDQEKLEIYSRHQQDIIEKAKEEFQEMLLEYSDLFVDLDLNATPSKEKMTEINRELKDEPRFKALQRLEAERQALLLKHIGFIYHPTIDTCLSGQNCMDIQIQQNLANHASQCTNRSRSTYMSDSVNTDKLNIVLLGCDGLAHELANEIMAQSTDNEYALDGKMYELELRPIEENARLSANPFQTSSAKPHGCFCVFNSIETLQYIEENLDSSTGFHYSDKRDKTSHLPIALILAHEKKYSSMVLATLRLQGKHIANKMQCHFVDVPSDTYPYRKFHELQIKQALRELLEAKKCRPSVVSPAPSLKELPEVDLRIMMCVMCGDSFSVDLVLTPFLESQFCTIGKIGHSCTLVLEVFLGSHKRRVEIAPISYHSAMMRRDEMVHGYILVYSAKRKASIAMLRAFLSGVPDVLPIHILAVTDTDCDFFTDEISKDLLMEGEQIASDIGAKFKTTSRFYKQTEMFTAYFREVYEQKLHIEESMSLWETGDESLPQSAGVELQGFNSNSQAPDDSEPPPPYSPASNEKQPFPLNMSDMFQFSVAEKEFSGGIATVPPYGSPLCSHEYLTDRSYKIGPPVLPKPVLPPRPDPELLKRMETLRFGGESIRKSLRQTPSESDPGDYADPLDAISRFRNLEENIYSVPQDSKQGKIIRIRGRPVYQVSTSIPEGSVDNGLDASTLEYRTVSVQARKPVPYKHRSERLKPRRTAPPELLATGSPSEGSDEEVQNFFPSLSRRKRKPRMSDSDLDKPSADQEDRKKKKSLLRKSKYRKQEVKKESVYFGLPLVEVVQSPDNPIPLFVEKCVLYLESCGITTEGLYRVSGNKTEQDSLQKQFECDHSISYEAMDVNVNTVAGSLKIFFAELPDPLLPYDIHQDLMEAINIPDKTGRLLALRGKLKKLPHVNHEVFKYIITHLHKVSQYSSENYMTSENLSICFWPTLMRPDFQTVDALTATRVNKLIIETFIHQCPFFFYNQDEVVDGPMSAPGSPAVVASAHPAGSTESHSEPPDE</sequence>
<dbReference type="Gene3D" id="3.40.50.300">
    <property type="entry name" value="P-loop containing nucleotide triphosphate hydrolases"/>
    <property type="match status" value="1"/>
</dbReference>
<evidence type="ECO:0000259" key="7">
    <source>
        <dbReference type="PROSITE" id="PS51852"/>
    </source>
</evidence>
<dbReference type="Proteomes" id="UP001318040">
    <property type="component" value="Chromosome 31"/>
</dbReference>
<dbReference type="PANTHER" id="PTHR46005">
    <property type="entry name" value="RHO GTPASE-ACTIVATING PROTEIN 190"/>
    <property type="match status" value="1"/>
</dbReference>
<dbReference type="Gene3D" id="1.10.10.440">
    <property type="entry name" value="FF domain"/>
    <property type="match status" value="2"/>
</dbReference>
<reference evidence="10" key="1">
    <citation type="submission" date="2025-08" db="UniProtKB">
        <authorList>
            <consortium name="RefSeq"/>
        </authorList>
    </citation>
    <scope>IDENTIFICATION</scope>
    <source>
        <tissue evidence="10">Sperm</tissue>
    </source>
</reference>
<evidence type="ECO:0000256" key="2">
    <source>
        <dbReference type="ARBA" id="ARBA00022737"/>
    </source>
</evidence>
<dbReference type="CTD" id="394"/>
<dbReference type="InterPro" id="IPR002713">
    <property type="entry name" value="FF_domain"/>
</dbReference>
<dbReference type="GO" id="GO:0005525">
    <property type="term" value="F:GTP binding"/>
    <property type="evidence" value="ECO:0007669"/>
    <property type="project" value="InterPro"/>
</dbReference>
<feature type="compositionally biased region" description="Basic and acidic residues" evidence="4">
    <location>
        <begin position="1202"/>
        <end position="1218"/>
    </location>
</feature>
<gene>
    <name evidence="10" type="primary">LOC116947703</name>
</gene>
<dbReference type="InterPro" id="IPR008936">
    <property type="entry name" value="Rho_GTPase_activation_prot"/>
</dbReference>
<dbReference type="Pfam" id="PF00620">
    <property type="entry name" value="RhoGAP"/>
    <property type="match status" value="1"/>
</dbReference>
<protein>
    <submittedName>
        <fullName evidence="10">Rho GTPase-activating protein 5-like</fullName>
    </submittedName>
</protein>
<dbReference type="GO" id="GO:0005096">
    <property type="term" value="F:GTPase activator activity"/>
    <property type="evidence" value="ECO:0007669"/>
    <property type="project" value="UniProtKB-KW"/>
</dbReference>
<dbReference type="SUPFAM" id="SSF48350">
    <property type="entry name" value="GTPase activation domain, GAP"/>
    <property type="match status" value="1"/>
</dbReference>
<dbReference type="InterPro" id="IPR039006">
    <property type="entry name" value="RhoGAP_pG2"/>
</dbReference>
<dbReference type="Pfam" id="PF16512">
    <property type="entry name" value="RhoGAP-FF1"/>
    <property type="match status" value="1"/>
</dbReference>
<feature type="domain" description="PG2 pseudoGTPase" evidence="8">
    <location>
        <begin position="778"/>
        <end position="939"/>
    </location>
</feature>
<dbReference type="PROSITE" id="PS51676">
    <property type="entry name" value="FF"/>
    <property type="match status" value="1"/>
</dbReference>
<dbReference type="InterPro" id="IPR027417">
    <property type="entry name" value="P-loop_NTPase"/>
</dbReference>
<dbReference type="SMART" id="SM00324">
    <property type="entry name" value="RhoGAP"/>
    <property type="match status" value="1"/>
</dbReference>
<dbReference type="GO" id="GO:0008361">
    <property type="term" value="P:regulation of cell size"/>
    <property type="evidence" value="ECO:0007669"/>
    <property type="project" value="TreeGrafter"/>
</dbReference>
<evidence type="ECO:0000256" key="3">
    <source>
        <dbReference type="ARBA" id="ARBA00022741"/>
    </source>
</evidence>
<feature type="compositionally biased region" description="Basic residues" evidence="4">
    <location>
        <begin position="1219"/>
        <end position="1228"/>
    </location>
</feature>
<evidence type="ECO:0000256" key="1">
    <source>
        <dbReference type="ARBA" id="ARBA00022468"/>
    </source>
</evidence>
<dbReference type="InterPro" id="IPR039007">
    <property type="entry name" value="pG1"/>
</dbReference>
<feature type="region of interest" description="Disordered" evidence="4">
    <location>
        <begin position="1152"/>
        <end position="1228"/>
    </location>
</feature>
<dbReference type="SMART" id="SM00441">
    <property type="entry name" value="FF"/>
    <property type="match status" value="3"/>
</dbReference>
<dbReference type="PROSITE" id="PS51852">
    <property type="entry name" value="PG1"/>
    <property type="match status" value="1"/>
</dbReference>
<dbReference type="Pfam" id="PF00071">
    <property type="entry name" value="Ras"/>
    <property type="match status" value="1"/>
</dbReference>
<dbReference type="SUPFAM" id="SSF52540">
    <property type="entry name" value="P-loop containing nucleoside triphosphate hydrolases"/>
    <property type="match status" value="1"/>
</dbReference>
<keyword evidence="1" id="KW-0343">GTPase activation</keyword>
<dbReference type="InterPro" id="IPR000198">
    <property type="entry name" value="RhoGAP_dom"/>
</dbReference>
<evidence type="ECO:0000256" key="4">
    <source>
        <dbReference type="SAM" id="MobiDB-lite"/>
    </source>
</evidence>
<organism evidence="9 10">
    <name type="scientific">Petromyzon marinus</name>
    <name type="common">Sea lamprey</name>
    <dbReference type="NCBI Taxonomy" id="7757"/>
    <lineage>
        <taxon>Eukaryota</taxon>
        <taxon>Metazoa</taxon>
        <taxon>Chordata</taxon>
        <taxon>Craniata</taxon>
        <taxon>Vertebrata</taxon>
        <taxon>Cyclostomata</taxon>
        <taxon>Hyperoartia</taxon>
        <taxon>Petromyzontiformes</taxon>
        <taxon>Petromyzontidae</taxon>
        <taxon>Petromyzon</taxon>
    </lineage>
</organism>
<dbReference type="GeneID" id="116947703"/>
<dbReference type="RefSeq" id="XP_032819607.1">
    <property type="nucleotide sequence ID" value="XM_032963716.1"/>
</dbReference>
<dbReference type="GO" id="GO:0005829">
    <property type="term" value="C:cytosol"/>
    <property type="evidence" value="ECO:0007669"/>
    <property type="project" value="TreeGrafter"/>
</dbReference>
<evidence type="ECO:0000313" key="9">
    <source>
        <dbReference type="Proteomes" id="UP001318040"/>
    </source>
</evidence>
<feature type="region of interest" description="Disordered" evidence="4">
    <location>
        <begin position="963"/>
        <end position="990"/>
    </location>
</feature>
<keyword evidence="2" id="KW-0677">Repeat</keyword>
<dbReference type="InterPro" id="IPR036517">
    <property type="entry name" value="FF_domain_sf"/>
</dbReference>
<dbReference type="Pfam" id="PF01846">
    <property type="entry name" value="FF"/>
    <property type="match status" value="1"/>
</dbReference>
<feature type="domain" description="FF" evidence="6">
    <location>
        <begin position="481"/>
        <end position="546"/>
    </location>
</feature>
<dbReference type="InterPro" id="IPR001806">
    <property type="entry name" value="Small_GTPase"/>
</dbReference>
<dbReference type="InterPro" id="IPR057284">
    <property type="entry name" value="FF_RHG35_4th"/>
</dbReference>
<feature type="compositionally biased region" description="Basic residues" evidence="4">
    <location>
        <begin position="1154"/>
        <end position="1167"/>
    </location>
</feature>
<evidence type="ECO:0000313" key="10">
    <source>
        <dbReference type="RefSeq" id="XP_032819607.1"/>
    </source>
</evidence>
<evidence type="ECO:0000259" key="6">
    <source>
        <dbReference type="PROSITE" id="PS51676"/>
    </source>
</evidence>
<accession>A0AAJ7X3E7</accession>
<evidence type="ECO:0000259" key="5">
    <source>
        <dbReference type="PROSITE" id="PS50238"/>
    </source>
</evidence>
<feature type="domain" description="Rho-GAP" evidence="5">
    <location>
        <begin position="1244"/>
        <end position="1432"/>
    </location>
</feature>
<dbReference type="PANTHER" id="PTHR46005:SF4">
    <property type="entry name" value="RHO GTPASE-ACTIVATING PROTEIN 190"/>
    <property type="match status" value="1"/>
</dbReference>
<dbReference type="PRINTS" id="PR00449">
    <property type="entry name" value="RASTRNSFRMNG"/>
</dbReference>
<proteinExistence type="predicted"/>
<dbReference type="PROSITE" id="PS50238">
    <property type="entry name" value="RHOGAP"/>
    <property type="match status" value="1"/>
</dbReference>
<keyword evidence="9" id="KW-1185">Reference proteome</keyword>
<dbReference type="PROSITE" id="PS51853">
    <property type="entry name" value="PG2"/>
    <property type="match status" value="1"/>
</dbReference>
<dbReference type="Gene3D" id="1.10.555.10">
    <property type="entry name" value="Rho GTPase activation protein"/>
    <property type="match status" value="1"/>
</dbReference>
<dbReference type="Pfam" id="PF23083">
    <property type="entry name" value="FF_RHG35_4th"/>
    <property type="match status" value="1"/>
</dbReference>
<dbReference type="GO" id="GO:0003924">
    <property type="term" value="F:GTPase activity"/>
    <property type="evidence" value="ECO:0007669"/>
    <property type="project" value="InterPro"/>
</dbReference>
<feature type="region of interest" description="Disordered" evidence="4">
    <location>
        <begin position="1444"/>
        <end position="1470"/>
    </location>
</feature>
<dbReference type="InterPro" id="IPR032835">
    <property type="entry name" value="RhoGAP-FF1"/>
</dbReference>
<dbReference type="InterPro" id="IPR051978">
    <property type="entry name" value="Rho-GAP_domain"/>
</dbReference>
<dbReference type="GO" id="GO:0050770">
    <property type="term" value="P:regulation of axonogenesis"/>
    <property type="evidence" value="ECO:0007669"/>
    <property type="project" value="TreeGrafter"/>
</dbReference>
<dbReference type="GO" id="GO:0007266">
    <property type="term" value="P:Rho protein signal transduction"/>
    <property type="evidence" value="ECO:0007669"/>
    <property type="project" value="TreeGrafter"/>
</dbReference>
<dbReference type="Pfam" id="PF19518">
    <property type="entry name" value="RhoGAP_pG1_pG2"/>
    <property type="match status" value="1"/>
</dbReference>
<dbReference type="KEGG" id="pmrn:116947703"/>
<name>A0AAJ7X3E7_PETMA</name>
<feature type="domain" description="PG1 pseudoGTPase" evidence="7">
    <location>
        <begin position="589"/>
        <end position="764"/>
    </location>
</feature>
<keyword evidence="3" id="KW-0547">Nucleotide-binding</keyword>
<evidence type="ECO:0000259" key="8">
    <source>
        <dbReference type="PROSITE" id="PS51853"/>
    </source>
</evidence>
<feature type="compositionally biased region" description="Low complexity" evidence="4">
    <location>
        <begin position="1444"/>
        <end position="1460"/>
    </location>
</feature>
<dbReference type="InterPro" id="IPR045786">
    <property type="entry name" value="RhoGAP_pG1_pG2"/>
</dbReference>